<dbReference type="PANTHER" id="PTHR14226:SF29">
    <property type="entry name" value="NEUROPATHY TARGET ESTERASE SWS"/>
    <property type="match status" value="1"/>
</dbReference>
<name>A0A2N5VR07_9BASI</name>
<dbReference type="Proteomes" id="UP000235392">
    <property type="component" value="Unassembled WGS sequence"/>
</dbReference>
<evidence type="ECO:0000256" key="2">
    <source>
        <dbReference type="ARBA" id="ARBA00022963"/>
    </source>
</evidence>
<dbReference type="InterPro" id="IPR016035">
    <property type="entry name" value="Acyl_Trfase/lysoPLipase"/>
</dbReference>
<evidence type="ECO:0000256" key="4">
    <source>
        <dbReference type="PROSITE-ProRule" id="PRU01161"/>
    </source>
</evidence>
<dbReference type="EMBL" id="PGCI01000001">
    <property type="protein sequence ID" value="PLW52428.1"/>
    <property type="molecule type" value="Genomic_DNA"/>
</dbReference>
<organism evidence="6 7">
    <name type="scientific">Puccinia coronata f. sp. avenae</name>
    <dbReference type="NCBI Taxonomy" id="200324"/>
    <lineage>
        <taxon>Eukaryota</taxon>
        <taxon>Fungi</taxon>
        <taxon>Dikarya</taxon>
        <taxon>Basidiomycota</taxon>
        <taxon>Pucciniomycotina</taxon>
        <taxon>Pucciniomycetes</taxon>
        <taxon>Pucciniales</taxon>
        <taxon>Pucciniaceae</taxon>
        <taxon>Puccinia</taxon>
    </lineage>
</organism>
<keyword evidence="3 4" id="KW-0443">Lipid metabolism</keyword>
<comment type="caution">
    <text evidence="4">Lacks conserved residue(s) required for the propagation of feature annotation.</text>
</comment>
<feature type="domain" description="PNPLA" evidence="5">
    <location>
        <begin position="1"/>
        <end position="133"/>
    </location>
</feature>
<dbReference type="GO" id="GO:0004622">
    <property type="term" value="F:phosphatidylcholine lysophospholipase activity"/>
    <property type="evidence" value="ECO:0007669"/>
    <property type="project" value="TreeGrafter"/>
</dbReference>
<dbReference type="AlphaFoldDB" id="A0A2N5VR07"/>
<feature type="active site" description="Proton acceptor" evidence="4">
    <location>
        <position position="124"/>
    </location>
</feature>
<reference evidence="6 7" key="1">
    <citation type="submission" date="2017-11" db="EMBL/GenBank/DDBJ databases">
        <title>De novo assembly and phasing of dikaryotic genomes from two isolates of Puccinia coronata f. sp. avenae, the causal agent of oat crown rust.</title>
        <authorList>
            <person name="Miller M.E."/>
            <person name="Zhang Y."/>
            <person name="Omidvar V."/>
            <person name="Sperschneider J."/>
            <person name="Schwessinger B."/>
            <person name="Raley C."/>
            <person name="Palmer J.M."/>
            <person name="Garnica D."/>
            <person name="Upadhyaya N."/>
            <person name="Rathjen J."/>
            <person name="Taylor J.M."/>
            <person name="Park R.F."/>
            <person name="Dodds P.N."/>
            <person name="Hirsch C.D."/>
            <person name="Kianian S.F."/>
            <person name="Figueroa M."/>
        </authorList>
    </citation>
    <scope>NUCLEOTIDE SEQUENCE [LARGE SCALE GENOMIC DNA]</scope>
    <source>
        <strain evidence="6">12SD80</strain>
    </source>
</reference>
<evidence type="ECO:0000313" key="7">
    <source>
        <dbReference type="Proteomes" id="UP000235392"/>
    </source>
</evidence>
<comment type="caution">
    <text evidence="6">The sequence shown here is derived from an EMBL/GenBank/DDBJ whole genome shotgun (WGS) entry which is preliminary data.</text>
</comment>
<sequence length="133" mass="15261">MIGSTSIGSFIGGLYARNSDLISTLGRAKMFSPRIATYWKLLTDLTYPVVAYTTCHEFNRGIYKSFYDYHIEDFWLPFWANTTNITWSRMEVHTTGYAWRYIRVSMSLAGLLLPLCDEGDMLVDGGYVHTSFI</sequence>
<dbReference type="GO" id="GO:0046486">
    <property type="term" value="P:glycerolipid metabolic process"/>
    <property type="evidence" value="ECO:0007669"/>
    <property type="project" value="UniProtKB-ARBA"/>
</dbReference>
<feature type="short sequence motif" description="DGA/G" evidence="4">
    <location>
        <begin position="124"/>
        <end position="126"/>
    </location>
</feature>
<dbReference type="GO" id="GO:0005783">
    <property type="term" value="C:endoplasmic reticulum"/>
    <property type="evidence" value="ECO:0007669"/>
    <property type="project" value="TreeGrafter"/>
</dbReference>
<dbReference type="SUPFAM" id="SSF52151">
    <property type="entry name" value="FabD/lysophospholipase-like"/>
    <property type="match status" value="1"/>
</dbReference>
<gene>
    <name evidence="6" type="ORF">PCASD_00066</name>
</gene>
<evidence type="ECO:0000256" key="3">
    <source>
        <dbReference type="ARBA" id="ARBA00023098"/>
    </source>
</evidence>
<accession>A0A2N5VR07</accession>
<evidence type="ECO:0000313" key="6">
    <source>
        <dbReference type="EMBL" id="PLW52428.1"/>
    </source>
</evidence>
<dbReference type="PANTHER" id="PTHR14226">
    <property type="entry name" value="NEUROPATHY TARGET ESTERASE/SWISS CHEESE D.MELANOGASTER"/>
    <property type="match status" value="1"/>
</dbReference>
<dbReference type="PROSITE" id="PS51635">
    <property type="entry name" value="PNPLA"/>
    <property type="match status" value="1"/>
</dbReference>
<dbReference type="InterPro" id="IPR050301">
    <property type="entry name" value="NTE"/>
</dbReference>
<evidence type="ECO:0000256" key="1">
    <source>
        <dbReference type="ARBA" id="ARBA00022801"/>
    </source>
</evidence>
<keyword evidence="1 4" id="KW-0378">Hydrolase</keyword>
<dbReference type="InterPro" id="IPR002641">
    <property type="entry name" value="PNPLA_dom"/>
</dbReference>
<keyword evidence="2 4" id="KW-0442">Lipid degradation</keyword>
<proteinExistence type="predicted"/>
<evidence type="ECO:0000259" key="5">
    <source>
        <dbReference type="PROSITE" id="PS51635"/>
    </source>
</evidence>
<protein>
    <recommendedName>
        <fullName evidence="5">PNPLA domain-containing protein</fullName>
    </recommendedName>
</protein>
<feature type="active site" description="Nucleophile" evidence="4">
    <location>
        <position position="6"/>
    </location>
</feature>
<dbReference type="GO" id="GO:0016042">
    <property type="term" value="P:lipid catabolic process"/>
    <property type="evidence" value="ECO:0007669"/>
    <property type="project" value="UniProtKB-UniRule"/>
</dbReference>